<organism evidence="10 11">
    <name type="scientific">Blastopirellula sediminis</name>
    <dbReference type="NCBI Taxonomy" id="2894196"/>
    <lineage>
        <taxon>Bacteria</taxon>
        <taxon>Pseudomonadati</taxon>
        <taxon>Planctomycetota</taxon>
        <taxon>Planctomycetia</taxon>
        <taxon>Pirellulales</taxon>
        <taxon>Pirellulaceae</taxon>
        <taxon>Blastopirellula</taxon>
    </lineage>
</organism>
<dbReference type="PANTHER" id="PTHR23150">
    <property type="entry name" value="SULFATASE MODIFYING FACTOR 1, 2"/>
    <property type="match status" value="1"/>
</dbReference>
<keyword evidence="6 7" id="KW-0067">ATP-binding</keyword>
<evidence type="ECO:0000256" key="7">
    <source>
        <dbReference type="PROSITE-ProRule" id="PRU10141"/>
    </source>
</evidence>
<feature type="domain" description="Protein kinase" evidence="9">
    <location>
        <begin position="153"/>
        <end position="422"/>
    </location>
</feature>
<evidence type="ECO:0000256" key="8">
    <source>
        <dbReference type="SAM" id="MobiDB-lite"/>
    </source>
</evidence>
<evidence type="ECO:0000256" key="6">
    <source>
        <dbReference type="ARBA" id="ARBA00022840"/>
    </source>
</evidence>
<dbReference type="Gene3D" id="3.30.200.20">
    <property type="entry name" value="Phosphorylase Kinase, domain 1"/>
    <property type="match status" value="1"/>
</dbReference>
<dbReference type="PROSITE" id="PS50011">
    <property type="entry name" value="PROTEIN_KINASE_DOM"/>
    <property type="match status" value="1"/>
</dbReference>
<feature type="region of interest" description="Disordered" evidence="8">
    <location>
        <begin position="897"/>
        <end position="921"/>
    </location>
</feature>
<gene>
    <name evidence="10" type="ORF">LOC68_10940</name>
</gene>
<protein>
    <recommendedName>
        <fullName evidence="1">non-specific serine/threonine protein kinase</fullName>
        <ecNumber evidence="1">2.7.11.1</ecNumber>
    </recommendedName>
</protein>
<dbReference type="RefSeq" id="WP_230218427.1">
    <property type="nucleotide sequence ID" value="NZ_JAJKFT010000004.1"/>
</dbReference>
<name>A0A9X1SGP3_9BACT</name>
<dbReference type="Gene3D" id="3.90.1580.10">
    <property type="entry name" value="paralog of FGE (formylglycine-generating enzyme)"/>
    <property type="match status" value="2"/>
</dbReference>
<evidence type="ECO:0000256" key="3">
    <source>
        <dbReference type="ARBA" id="ARBA00022679"/>
    </source>
</evidence>
<dbReference type="FunFam" id="1.10.510.10:FF:000021">
    <property type="entry name" value="Serine/threonine protein kinase"/>
    <property type="match status" value="1"/>
</dbReference>
<dbReference type="Gene3D" id="1.10.510.10">
    <property type="entry name" value="Transferase(Phosphotransferase) domain 1"/>
    <property type="match status" value="1"/>
</dbReference>
<dbReference type="GO" id="GO:0004674">
    <property type="term" value="F:protein serine/threonine kinase activity"/>
    <property type="evidence" value="ECO:0007669"/>
    <property type="project" value="UniProtKB-KW"/>
</dbReference>
<dbReference type="InterPro" id="IPR016187">
    <property type="entry name" value="CTDL_fold"/>
</dbReference>
<keyword evidence="4 7" id="KW-0547">Nucleotide-binding</keyword>
<sequence length="1233" mass="136118">MESDDRIEELLDAWQDARDSGNDLSPEELCRDAPEHLEAVRRQINALRRMSGILNGFNEPSIADPQASHLAEHSTDNGETRIISAQIPAEVFLKRVLDSGVLAGKEATLEQYAGLADNSATLSERLVNTNLLTPFQANALLQDEGDYLTLNRYVILDLVGKGGMGVVYKARHRKMDRLVALKILPRSDVDSPAKVQRFRREVKAAAKLEHPNIVTAFDAHEDKGVYFLAMTFIDGQDLGKLIRDNGPLTTSQAIDYVSQAANGLAHAHEMGVVHRDIKPSNLLLDEMGTVKILDMGLAQIRSLDDDVRRDESSALTQTGMIMGTIAFISPEQALDTRDADARSDIYSLGCTLYYLLTGKPPYNEASAMKTILAHQHHAIPSLHCERGDVPPQLDAIFHKMVAKLPEDRYQSARELLADLEGLDASAARGLEAYATSTWRSNSRSGQSSSTRPFLRTWQFMAAFPIAIAAAIWFATLLIPKNSKPSTLYFEGDPAEWAGAEIFIDGAPVVAAKSQDGQEHIEVAGDDKSHTLRLVKTGFQPFSTDFTATTGIEQAIPVRLVPADPIASSDLQTSDKTLPNYTWPQGSPKPAISPFTADQAAEYQQNWADYLGVAVETENSIGMKFRIIPAGEFLMGSTDEELRQIIKMSVEQNLPNWSTNELSNEGPQHKVTLTKPFGLAIHEVTRGQFRQFVEATGYKTDAEQDGKGGHGLKVDDWMAKAPEFIWSSDLNLPVAPTDNHPVVNVSWNDAIAFCDWLSAKEGVVYRLPTEAEWEFACRAGNPGIYGLKGGENELSNYAWHSQKNANPPPVGQKLPDAFGIYDMRGNIREWCQDGYINFTEAHAIDPLETANQSSRSHRGGAYNFPPAMARSAKRGANAPDYRVWFHGFRVVRVYEKPADDNQKQAPAPPPFDWPQGQPKPAITPFTAEQAADCQKNWADYLGVVVETENSIGMKFRVIPNGQFLMGSTNAEISHLLDLAKRQRAPSWRIDMIPNEGPQHWVTLTKPFGLSIHEVTRGQFRKFVEATGYITDAEKDGIGGLGIKNGAWARDPDFVWNSNLGLEIELSDDHPVVNVTWNDATAFAVWLSEKEGVTYRLPTEAEWEFACRAGQLGLYGAAKDEADLAKYAHFSQSIFNPPKVGEKLPNAFGIFDMQGCVWEFCKDSIVTYRDLHAIDPASYHNPDQRITRGGGFNLPPVVVRAANRGFVPSDSCTCAHGFRLARSSPFPAAAKETTP</sequence>
<proteinExistence type="predicted"/>
<dbReference type="PROSITE" id="PS00107">
    <property type="entry name" value="PROTEIN_KINASE_ATP"/>
    <property type="match status" value="1"/>
</dbReference>
<dbReference type="AlphaFoldDB" id="A0A9X1SGP3"/>
<keyword evidence="2" id="KW-0723">Serine/threonine-protein kinase</keyword>
<evidence type="ECO:0000313" key="10">
    <source>
        <dbReference type="EMBL" id="MCC9628916.1"/>
    </source>
</evidence>
<evidence type="ECO:0000256" key="4">
    <source>
        <dbReference type="ARBA" id="ARBA00022741"/>
    </source>
</evidence>
<reference evidence="10" key="1">
    <citation type="submission" date="2021-11" db="EMBL/GenBank/DDBJ databases">
        <title>Genome sequence.</title>
        <authorList>
            <person name="Sun Q."/>
        </authorList>
    </citation>
    <scope>NUCLEOTIDE SEQUENCE</scope>
    <source>
        <strain evidence="10">JC732</strain>
    </source>
</reference>
<dbReference type="SUPFAM" id="SSF56112">
    <property type="entry name" value="Protein kinase-like (PK-like)"/>
    <property type="match status" value="1"/>
</dbReference>
<dbReference type="PANTHER" id="PTHR23150:SF19">
    <property type="entry name" value="FORMYLGLYCINE-GENERATING ENZYME"/>
    <property type="match status" value="1"/>
</dbReference>
<dbReference type="InterPro" id="IPR042095">
    <property type="entry name" value="SUMF_sf"/>
</dbReference>
<dbReference type="Pfam" id="PF03781">
    <property type="entry name" value="FGE-sulfatase"/>
    <property type="match status" value="2"/>
</dbReference>
<dbReference type="EC" id="2.7.11.1" evidence="1"/>
<dbReference type="CDD" id="cd14014">
    <property type="entry name" value="STKc_PknB_like"/>
    <property type="match status" value="1"/>
</dbReference>
<evidence type="ECO:0000259" key="9">
    <source>
        <dbReference type="PROSITE" id="PS50011"/>
    </source>
</evidence>
<dbReference type="SMART" id="SM00220">
    <property type="entry name" value="S_TKc"/>
    <property type="match status" value="1"/>
</dbReference>
<dbReference type="SUPFAM" id="SSF56436">
    <property type="entry name" value="C-type lectin-like"/>
    <property type="match status" value="2"/>
</dbReference>
<evidence type="ECO:0000256" key="1">
    <source>
        <dbReference type="ARBA" id="ARBA00012513"/>
    </source>
</evidence>
<keyword evidence="11" id="KW-1185">Reference proteome</keyword>
<dbReference type="GO" id="GO:0120147">
    <property type="term" value="F:formylglycine-generating oxidase activity"/>
    <property type="evidence" value="ECO:0007669"/>
    <property type="project" value="TreeGrafter"/>
</dbReference>
<keyword evidence="3" id="KW-0808">Transferase</keyword>
<comment type="caution">
    <text evidence="10">The sequence shown here is derived from an EMBL/GenBank/DDBJ whole genome shotgun (WGS) entry which is preliminary data.</text>
</comment>
<feature type="binding site" evidence="7">
    <location>
        <position position="182"/>
    </location>
    <ligand>
        <name>ATP</name>
        <dbReference type="ChEBI" id="CHEBI:30616"/>
    </ligand>
</feature>
<dbReference type="InterPro" id="IPR017441">
    <property type="entry name" value="Protein_kinase_ATP_BS"/>
</dbReference>
<dbReference type="Proteomes" id="UP001139103">
    <property type="component" value="Unassembled WGS sequence"/>
</dbReference>
<dbReference type="InterPro" id="IPR005532">
    <property type="entry name" value="SUMF_dom"/>
</dbReference>
<evidence type="ECO:0000313" key="11">
    <source>
        <dbReference type="Proteomes" id="UP001139103"/>
    </source>
</evidence>
<accession>A0A9X1SGP3</accession>
<dbReference type="GO" id="GO:0005524">
    <property type="term" value="F:ATP binding"/>
    <property type="evidence" value="ECO:0007669"/>
    <property type="project" value="UniProtKB-UniRule"/>
</dbReference>
<dbReference type="InterPro" id="IPR008271">
    <property type="entry name" value="Ser/Thr_kinase_AS"/>
</dbReference>
<dbReference type="PROSITE" id="PS00108">
    <property type="entry name" value="PROTEIN_KINASE_ST"/>
    <property type="match status" value="1"/>
</dbReference>
<dbReference type="InterPro" id="IPR000719">
    <property type="entry name" value="Prot_kinase_dom"/>
</dbReference>
<dbReference type="InterPro" id="IPR051043">
    <property type="entry name" value="Sulfatase_Mod_Factor_Kinase"/>
</dbReference>
<evidence type="ECO:0000256" key="2">
    <source>
        <dbReference type="ARBA" id="ARBA00022527"/>
    </source>
</evidence>
<evidence type="ECO:0000256" key="5">
    <source>
        <dbReference type="ARBA" id="ARBA00022777"/>
    </source>
</evidence>
<dbReference type="EMBL" id="JAJKFT010000004">
    <property type="protein sequence ID" value="MCC9628916.1"/>
    <property type="molecule type" value="Genomic_DNA"/>
</dbReference>
<dbReference type="InterPro" id="IPR011009">
    <property type="entry name" value="Kinase-like_dom_sf"/>
</dbReference>
<dbReference type="Pfam" id="PF00069">
    <property type="entry name" value="Pkinase"/>
    <property type="match status" value="1"/>
</dbReference>
<keyword evidence="5" id="KW-0418">Kinase</keyword>